<dbReference type="Proteomes" id="UP000031473">
    <property type="component" value="Unassembled WGS sequence"/>
</dbReference>
<gene>
    <name evidence="2" type="ORF">OA86_00820</name>
</gene>
<keyword evidence="3" id="KW-1185">Reference proteome</keyword>
<comment type="caution">
    <text evidence="2">The sequence shown here is derived from an EMBL/GenBank/DDBJ whole genome shotgun (WGS) entry which is preliminary data.</text>
</comment>
<dbReference type="RefSeq" id="WP_039347374.1">
    <property type="nucleotide sequence ID" value="NZ_FOLA01000001.1"/>
</dbReference>
<keyword evidence="1" id="KW-0472">Membrane</keyword>
<evidence type="ECO:0000313" key="3">
    <source>
        <dbReference type="Proteomes" id="UP000031473"/>
    </source>
</evidence>
<feature type="transmembrane region" description="Helical" evidence="1">
    <location>
        <begin position="12"/>
        <end position="32"/>
    </location>
</feature>
<sequence>MKTQNYANHRKFYAPHHFIYLPLLLILEVLGIRKIFTDESNQLTWILFSVVIFLLFYLAFMLRQHYALGNQNRIIRLEFKQRYFELFGKGSDEIVEKLNFGQIAALRFADDDEFKILLAKAISQNISGDEIKKSITNWKPDFNRV</sequence>
<name>A0A0C1FF78_9FLAO</name>
<feature type="transmembrane region" description="Helical" evidence="1">
    <location>
        <begin position="44"/>
        <end position="62"/>
    </location>
</feature>
<keyword evidence="1" id="KW-0812">Transmembrane</keyword>
<proteinExistence type="predicted"/>
<dbReference type="AlphaFoldDB" id="A0A0C1FF78"/>
<dbReference type="EMBL" id="JSYL01000001">
    <property type="protein sequence ID" value="KIA90473.1"/>
    <property type="molecule type" value="Genomic_DNA"/>
</dbReference>
<dbReference type="Pfam" id="PF20136">
    <property type="entry name" value="DUF6526"/>
    <property type="match status" value="1"/>
</dbReference>
<keyword evidence="1" id="KW-1133">Transmembrane helix</keyword>
<dbReference type="InterPro" id="IPR045385">
    <property type="entry name" value="DUF6526"/>
</dbReference>
<evidence type="ECO:0000313" key="2">
    <source>
        <dbReference type="EMBL" id="KIA90473.1"/>
    </source>
</evidence>
<accession>A0A0C1FF78</accession>
<evidence type="ECO:0000256" key="1">
    <source>
        <dbReference type="SAM" id="Phobius"/>
    </source>
</evidence>
<reference evidence="2 3" key="1">
    <citation type="submission" date="2014-10" db="EMBL/GenBank/DDBJ databases">
        <title>Kaistella jeonii genome.</title>
        <authorList>
            <person name="Clayton J.T."/>
            <person name="Newman J.D."/>
        </authorList>
    </citation>
    <scope>NUCLEOTIDE SEQUENCE [LARGE SCALE GENOMIC DNA]</scope>
    <source>
        <strain evidence="2 3">DSM 17048</strain>
    </source>
</reference>
<organism evidence="2 3">
    <name type="scientific">Kaistella jeonii</name>
    <dbReference type="NCBI Taxonomy" id="266749"/>
    <lineage>
        <taxon>Bacteria</taxon>
        <taxon>Pseudomonadati</taxon>
        <taxon>Bacteroidota</taxon>
        <taxon>Flavobacteriia</taxon>
        <taxon>Flavobacteriales</taxon>
        <taxon>Weeksellaceae</taxon>
        <taxon>Chryseobacterium group</taxon>
        <taxon>Kaistella</taxon>
    </lineage>
</organism>
<dbReference type="OrthoDB" id="765463at2"/>
<protein>
    <submittedName>
        <fullName evidence="2">Uncharacterized protein</fullName>
    </submittedName>
</protein>
<dbReference type="STRING" id="266749.SAMN05421876_101369"/>